<accession>A0A915HZ40</accession>
<dbReference type="Proteomes" id="UP000887565">
    <property type="component" value="Unplaced"/>
</dbReference>
<dbReference type="AlphaFoldDB" id="A0A915HZ40"/>
<evidence type="ECO:0000313" key="1">
    <source>
        <dbReference type="Proteomes" id="UP000887565"/>
    </source>
</evidence>
<name>A0A915HZ40_ROMCU</name>
<proteinExistence type="predicted"/>
<reference evidence="2" key="1">
    <citation type="submission" date="2022-11" db="UniProtKB">
        <authorList>
            <consortium name="WormBaseParasite"/>
        </authorList>
    </citation>
    <scope>IDENTIFICATION</scope>
</reference>
<organism evidence="1 2">
    <name type="scientific">Romanomermis culicivorax</name>
    <name type="common">Nematode worm</name>
    <dbReference type="NCBI Taxonomy" id="13658"/>
    <lineage>
        <taxon>Eukaryota</taxon>
        <taxon>Metazoa</taxon>
        <taxon>Ecdysozoa</taxon>
        <taxon>Nematoda</taxon>
        <taxon>Enoplea</taxon>
        <taxon>Dorylaimia</taxon>
        <taxon>Mermithida</taxon>
        <taxon>Mermithoidea</taxon>
        <taxon>Mermithidae</taxon>
        <taxon>Romanomermis</taxon>
    </lineage>
</organism>
<protein>
    <submittedName>
        <fullName evidence="2">Uncharacterized protein</fullName>
    </submittedName>
</protein>
<dbReference type="WBParaSite" id="nRc.2.0.1.t07111-RA">
    <property type="protein sequence ID" value="nRc.2.0.1.t07111-RA"/>
    <property type="gene ID" value="nRc.2.0.1.g07111"/>
</dbReference>
<keyword evidence="1" id="KW-1185">Reference proteome</keyword>
<evidence type="ECO:0000313" key="2">
    <source>
        <dbReference type="WBParaSite" id="nRc.2.0.1.t07111-RA"/>
    </source>
</evidence>
<sequence>MGNSEGRGDALVLEGLAMGVNQALRGDGCSFYIQAGQGMQWMQGICKFRMEMQAKCEYSNLLFNINDRGHGISIKSE</sequence>